<gene>
    <name evidence="5" type="ORF">Rhe02_98340</name>
</gene>
<sequence length="286" mass="30652">MRRRLLLAALATVFIASGCANTPAAEEPKTQYPQKIVSLSPTATEMLFAIGAGKQVTAVDEYSNYPAQAPKTELSGYTPNAEAIAAKNPDLVVLSADTKQIKAQLETLKIPVYITGDAKTLDDAYAQITELGKRTGHDQEATALNKQIQDDLTKLTRDLPKRTKPLTYFYELDPALYTATSKTFIGSLFTMAGLVNVADAADPTNSGYPQMTAEALVKANPDMIFLADTVMGETPEKVKARAGWNAVTAVSTGHVVALDTDIASRWGPRVVDLMRAITDAVAKVSA</sequence>
<dbReference type="InterPro" id="IPR054828">
    <property type="entry name" value="Vit_B12_bind_prot"/>
</dbReference>
<dbReference type="Pfam" id="PF01497">
    <property type="entry name" value="Peripla_BP_2"/>
    <property type="match status" value="1"/>
</dbReference>
<accession>A0A8J3QLF6</accession>
<proteinExistence type="inferred from homology"/>
<name>A0A8J3QLF6_9ACTN</name>
<dbReference type="NCBIfam" id="NF038402">
    <property type="entry name" value="TroA_like"/>
    <property type="match status" value="1"/>
</dbReference>
<comment type="caution">
    <text evidence="5">The sequence shown here is derived from an EMBL/GenBank/DDBJ whole genome shotgun (WGS) entry which is preliminary data.</text>
</comment>
<evidence type="ECO:0000256" key="1">
    <source>
        <dbReference type="ARBA" id="ARBA00008814"/>
    </source>
</evidence>
<organism evidence="5 6">
    <name type="scientific">Rhizocola hellebori</name>
    <dbReference type="NCBI Taxonomy" id="1392758"/>
    <lineage>
        <taxon>Bacteria</taxon>
        <taxon>Bacillati</taxon>
        <taxon>Actinomycetota</taxon>
        <taxon>Actinomycetes</taxon>
        <taxon>Micromonosporales</taxon>
        <taxon>Micromonosporaceae</taxon>
        <taxon>Rhizocola</taxon>
    </lineage>
</organism>
<feature type="chain" id="PRO_5039589616" evidence="3">
    <location>
        <begin position="25"/>
        <end position="286"/>
    </location>
</feature>
<evidence type="ECO:0000259" key="4">
    <source>
        <dbReference type="PROSITE" id="PS50983"/>
    </source>
</evidence>
<dbReference type="RefSeq" id="WP_203915490.1">
    <property type="nucleotide sequence ID" value="NZ_BONY01000166.1"/>
</dbReference>
<comment type="similarity">
    <text evidence="1">Belongs to the bacterial solute-binding protein 8 family.</text>
</comment>
<feature type="signal peptide" evidence="3">
    <location>
        <begin position="1"/>
        <end position="24"/>
    </location>
</feature>
<evidence type="ECO:0000256" key="2">
    <source>
        <dbReference type="ARBA" id="ARBA00022729"/>
    </source>
</evidence>
<reference evidence="5" key="1">
    <citation type="submission" date="2021-01" db="EMBL/GenBank/DDBJ databases">
        <title>Whole genome shotgun sequence of Rhizocola hellebori NBRC 109834.</title>
        <authorList>
            <person name="Komaki H."/>
            <person name="Tamura T."/>
        </authorList>
    </citation>
    <scope>NUCLEOTIDE SEQUENCE</scope>
    <source>
        <strain evidence="5">NBRC 109834</strain>
    </source>
</reference>
<keyword evidence="6" id="KW-1185">Reference proteome</keyword>
<dbReference type="InterPro" id="IPR050902">
    <property type="entry name" value="ABC_Transporter_SBP"/>
</dbReference>
<dbReference type="CDD" id="cd01143">
    <property type="entry name" value="YvrC"/>
    <property type="match status" value="1"/>
</dbReference>
<feature type="domain" description="Fe/B12 periplasmic-binding" evidence="4">
    <location>
        <begin position="35"/>
        <end position="286"/>
    </location>
</feature>
<dbReference type="SUPFAM" id="SSF53807">
    <property type="entry name" value="Helical backbone' metal receptor"/>
    <property type="match status" value="1"/>
</dbReference>
<dbReference type="PROSITE" id="PS50983">
    <property type="entry name" value="FE_B12_PBP"/>
    <property type="match status" value="1"/>
</dbReference>
<dbReference type="PANTHER" id="PTHR30535">
    <property type="entry name" value="VITAMIN B12-BINDING PROTEIN"/>
    <property type="match status" value="1"/>
</dbReference>
<dbReference type="PROSITE" id="PS51257">
    <property type="entry name" value="PROKAR_LIPOPROTEIN"/>
    <property type="match status" value="1"/>
</dbReference>
<evidence type="ECO:0000313" key="6">
    <source>
        <dbReference type="Proteomes" id="UP000612899"/>
    </source>
</evidence>
<dbReference type="GO" id="GO:0071281">
    <property type="term" value="P:cellular response to iron ion"/>
    <property type="evidence" value="ECO:0007669"/>
    <property type="project" value="TreeGrafter"/>
</dbReference>
<keyword evidence="2 3" id="KW-0732">Signal</keyword>
<evidence type="ECO:0000313" key="5">
    <source>
        <dbReference type="EMBL" id="GIH11767.1"/>
    </source>
</evidence>
<dbReference type="EMBL" id="BONY01000166">
    <property type="protein sequence ID" value="GIH11767.1"/>
    <property type="molecule type" value="Genomic_DNA"/>
</dbReference>
<dbReference type="Proteomes" id="UP000612899">
    <property type="component" value="Unassembled WGS sequence"/>
</dbReference>
<dbReference type="Gene3D" id="3.40.50.1980">
    <property type="entry name" value="Nitrogenase molybdenum iron protein domain"/>
    <property type="match status" value="2"/>
</dbReference>
<dbReference type="PANTHER" id="PTHR30535:SF34">
    <property type="entry name" value="MOLYBDATE-BINDING PROTEIN MOLA"/>
    <property type="match status" value="1"/>
</dbReference>
<evidence type="ECO:0000256" key="3">
    <source>
        <dbReference type="SAM" id="SignalP"/>
    </source>
</evidence>
<dbReference type="AlphaFoldDB" id="A0A8J3QLF6"/>
<protein>
    <submittedName>
        <fullName evidence="5">ABC transporter substrate-binding protein</fullName>
    </submittedName>
</protein>
<dbReference type="InterPro" id="IPR002491">
    <property type="entry name" value="ABC_transptr_periplasmic_BD"/>
</dbReference>